<name>A0A1M6KLW4_9CLOT</name>
<dbReference type="Proteomes" id="UP000183952">
    <property type="component" value="Unassembled WGS sequence"/>
</dbReference>
<dbReference type="CDD" id="cd00093">
    <property type="entry name" value="HTH_XRE"/>
    <property type="match status" value="1"/>
</dbReference>
<dbReference type="InterPro" id="IPR051476">
    <property type="entry name" value="Bac_ResReg_Asp_Phosphatase"/>
</dbReference>
<accession>A0A1M6KLW4</accession>
<dbReference type="Gene3D" id="1.10.260.40">
    <property type="entry name" value="lambda repressor-like DNA-binding domains"/>
    <property type="match status" value="1"/>
</dbReference>
<dbReference type="Pfam" id="PF13181">
    <property type="entry name" value="TPR_8"/>
    <property type="match status" value="2"/>
</dbReference>
<evidence type="ECO:0000313" key="8">
    <source>
        <dbReference type="Proteomes" id="UP000183952"/>
    </source>
</evidence>
<keyword evidence="3" id="KW-0677">Repeat</keyword>
<organism evidence="7 8">
    <name type="scientific">Hathewaya proteolytica DSM 3090</name>
    <dbReference type="NCBI Taxonomy" id="1121331"/>
    <lineage>
        <taxon>Bacteria</taxon>
        <taxon>Bacillati</taxon>
        <taxon>Bacillota</taxon>
        <taxon>Clostridia</taxon>
        <taxon>Eubacteriales</taxon>
        <taxon>Clostridiaceae</taxon>
        <taxon>Hathewaya</taxon>
    </lineage>
</organism>
<evidence type="ECO:0000256" key="4">
    <source>
        <dbReference type="ARBA" id="ARBA00022803"/>
    </source>
</evidence>
<evidence type="ECO:0000256" key="2">
    <source>
        <dbReference type="ARBA" id="ARBA00022490"/>
    </source>
</evidence>
<dbReference type="PROSITE" id="PS50943">
    <property type="entry name" value="HTH_CROC1"/>
    <property type="match status" value="1"/>
</dbReference>
<dbReference type="SMART" id="SM00028">
    <property type="entry name" value="TPR"/>
    <property type="match status" value="7"/>
</dbReference>
<dbReference type="SMART" id="SM00530">
    <property type="entry name" value="HTH_XRE"/>
    <property type="match status" value="1"/>
</dbReference>
<reference evidence="7 8" key="1">
    <citation type="submission" date="2016-11" db="EMBL/GenBank/DDBJ databases">
        <authorList>
            <person name="Jaros S."/>
            <person name="Januszkiewicz K."/>
            <person name="Wedrychowicz H."/>
        </authorList>
    </citation>
    <scope>NUCLEOTIDE SEQUENCE [LARGE SCALE GENOMIC DNA]</scope>
    <source>
        <strain evidence="7 8">DSM 3090</strain>
    </source>
</reference>
<keyword evidence="2" id="KW-0963">Cytoplasm</keyword>
<dbReference type="Gene3D" id="1.25.40.10">
    <property type="entry name" value="Tetratricopeptide repeat domain"/>
    <property type="match status" value="1"/>
</dbReference>
<dbReference type="GO" id="GO:0005737">
    <property type="term" value="C:cytoplasm"/>
    <property type="evidence" value="ECO:0007669"/>
    <property type="project" value="UniProtKB-SubCell"/>
</dbReference>
<gene>
    <name evidence="7" type="ORF">SAMN02745248_00519</name>
</gene>
<dbReference type="InterPro" id="IPR011990">
    <property type="entry name" value="TPR-like_helical_dom_sf"/>
</dbReference>
<evidence type="ECO:0000313" key="7">
    <source>
        <dbReference type="EMBL" id="SHJ59973.1"/>
    </source>
</evidence>
<dbReference type="InterPro" id="IPR010982">
    <property type="entry name" value="Lambda_DNA-bd_dom_sf"/>
</dbReference>
<evidence type="ECO:0000256" key="1">
    <source>
        <dbReference type="ARBA" id="ARBA00004496"/>
    </source>
</evidence>
<evidence type="ECO:0000259" key="6">
    <source>
        <dbReference type="PROSITE" id="PS50943"/>
    </source>
</evidence>
<dbReference type="PANTHER" id="PTHR46630:SF1">
    <property type="entry name" value="TETRATRICOPEPTIDE REPEAT PROTEIN 29"/>
    <property type="match status" value="1"/>
</dbReference>
<dbReference type="SUPFAM" id="SSF48452">
    <property type="entry name" value="TPR-like"/>
    <property type="match status" value="3"/>
</dbReference>
<comment type="subcellular location">
    <subcellularLocation>
        <location evidence="1">Cytoplasm</location>
    </subcellularLocation>
</comment>
<dbReference type="EMBL" id="FRAD01000004">
    <property type="protein sequence ID" value="SHJ59973.1"/>
    <property type="molecule type" value="Genomic_DNA"/>
</dbReference>
<evidence type="ECO:0000256" key="3">
    <source>
        <dbReference type="ARBA" id="ARBA00022737"/>
    </source>
</evidence>
<dbReference type="InterPro" id="IPR001387">
    <property type="entry name" value="Cro/C1-type_HTH"/>
</dbReference>
<comment type="similarity">
    <text evidence="5">Belongs to the Rap family.</text>
</comment>
<dbReference type="GO" id="GO:0003677">
    <property type="term" value="F:DNA binding"/>
    <property type="evidence" value="ECO:0007669"/>
    <property type="project" value="InterPro"/>
</dbReference>
<dbReference type="SUPFAM" id="SSF47413">
    <property type="entry name" value="lambda repressor-like DNA-binding domains"/>
    <property type="match status" value="1"/>
</dbReference>
<evidence type="ECO:0000256" key="5">
    <source>
        <dbReference type="ARBA" id="ARBA00038253"/>
    </source>
</evidence>
<protein>
    <submittedName>
        <fullName evidence="7">Tetratricopeptide repeat-containing protein</fullName>
    </submittedName>
</protein>
<feature type="domain" description="HTH cro/C1-type" evidence="6">
    <location>
        <begin position="12"/>
        <end position="65"/>
    </location>
</feature>
<keyword evidence="8" id="KW-1185">Reference proteome</keyword>
<keyword evidence="4" id="KW-0802">TPR repeat</keyword>
<sequence>MEMEILSLGEKIKRKRKDLSMTLKDLAGDRITPGQISLVESSKSNPSMDLLEYLAERLDTTVEYLMESEETQAEKVCKFFQNVAETYVLQGDAEKSELYIEKALFYASQYKLEYIEAMCLYLRGKIHFIRKEYALAQQVFLSANIIFIKLSRQEETINTFLKLGEITLILKSYELANTYFKQAEKVYMDNDVENDSMIGKIYYYIAYSYFKLDNIEKSMNYSYLAEKKFIQLNDKHEYAKSLLLIGEQYSRKKDLDKAILYSQKSLSIYRQLDDVKCISEIENNIGQLFSNFGNSQEAFLHLGIAEKMRRDNRDPKVVDTLICICEEYIKTKNLDSAKQVLEDIMSEVQNGNKHALVNYYLLKYRVDIQEQNFIEAENTLIIGLNFSKSMGYKREVEQICMILGKFYLDKGDETLAAKYLNEGVELLKELRMVDCI</sequence>
<dbReference type="AlphaFoldDB" id="A0A1M6KLW4"/>
<dbReference type="STRING" id="1121331.SAMN02745248_00519"/>
<dbReference type="InterPro" id="IPR019734">
    <property type="entry name" value="TPR_rpt"/>
</dbReference>
<dbReference type="PANTHER" id="PTHR46630">
    <property type="entry name" value="TETRATRICOPEPTIDE REPEAT PROTEIN 29"/>
    <property type="match status" value="1"/>
</dbReference>
<dbReference type="Pfam" id="PF01381">
    <property type="entry name" value="HTH_3"/>
    <property type="match status" value="1"/>
</dbReference>
<proteinExistence type="inferred from homology"/>